<proteinExistence type="predicted"/>
<name>A0A9D5HSI8_9LILI</name>
<dbReference type="EMBL" id="JAGGNH010000001">
    <property type="protein sequence ID" value="KAJ0987334.1"/>
    <property type="molecule type" value="Genomic_DNA"/>
</dbReference>
<dbReference type="Proteomes" id="UP001085076">
    <property type="component" value="Miscellaneous, Linkage group lg01"/>
</dbReference>
<evidence type="ECO:0000313" key="3">
    <source>
        <dbReference type="Proteomes" id="UP001085076"/>
    </source>
</evidence>
<reference evidence="2" key="1">
    <citation type="submission" date="2021-03" db="EMBL/GenBank/DDBJ databases">
        <authorList>
            <person name="Li Z."/>
            <person name="Yang C."/>
        </authorList>
    </citation>
    <scope>NUCLEOTIDE SEQUENCE</scope>
    <source>
        <strain evidence="2">Dzin_1.0</strain>
        <tissue evidence="2">Leaf</tissue>
    </source>
</reference>
<protein>
    <submittedName>
        <fullName evidence="2">Uncharacterized protein</fullName>
    </submittedName>
</protein>
<feature type="region of interest" description="Disordered" evidence="1">
    <location>
        <begin position="93"/>
        <end position="143"/>
    </location>
</feature>
<evidence type="ECO:0000256" key="1">
    <source>
        <dbReference type="SAM" id="MobiDB-lite"/>
    </source>
</evidence>
<feature type="compositionally biased region" description="Basic and acidic residues" evidence="1">
    <location>
        <begin position="223"/>
        <end position="240"/>
    </location>
</feature>
<dbReference type="AlphaFoldDB" id="A0A9D5HSI8"/>
<keyword evidence="3" id="KW-1185">Reference proteome</keyword>
<feature type="region of interest" description="Disordered" evidence="1">
    <location>
        <begin position="1"/>
        <end position="60"/>
    </location>
</feature>
<sequence>MEGVPTENLNGQISKAVGPGQVTRNSNSRISTRRGRGRGSSSGSGFERGEPGFGFGFESEYHESNSDLEHIRHTGHKEGLENIFNSETTVALRHQKPAPQDKISADRHQWRGRGGMVYRDPGRGKLSIEGGLKKGDGDNQEAGEWGGGKIKLLSSISQKDRIWEGGTSDDSLALVLSDGSHHQSLVKKVAGLLDGKMREAQGKDELMEEPPDPGEGTDLMDSQDLKTDLNSKREANAEVHTHKKGRIDMGEPQQPKMV</sequence>
<reference evidence="2" key="2">
    <citation type="journal article" date="2022" name="Hortic Res">
        <title>The genome of Dioscorea zingiberensis sheds light on the biosynthesis, origin and evolution of the medicinally important diosgenin saponins.</title>
        <authorList>
            <person name="Li Y."/>
            <person name="Tan C."/>
            <person name="Li Z."/>
            <person name="Guo J."/>
            <person name="Li S."/>
            <person name="Chen X."/>
            <person name="Wang C."/>
            <person name="Dai X."/>
            <person name="Yang H."/>
            <person name="Song W."/>
            <person name="Hou L."/>
            <person name="Xu J."/>
            <person name="Tong Z."/>
            <person name="Xu A."/>
            <person name="Yuan X."/>
            <person name="Wang W."/>
            <person name="Yang Q."/>
            <person name="Chen L."/>
            <person name="Sun Z."/>
            <person name="Wang K."/>
            <person name="Pan B."/>
            <person name="Chen J."/>
            <person name="Bao Y."/>
            <person name="Liu F."/>
            <person name="Qi X."/>
            <person name="Gang D.R."/>
            <person name="Wen J."/>
            <person name="Li J."/>
        </authorList>
    </citation>
    <scope>NUCLEOTIDE SEQUENCE</scope>
    <source>
        <strain evidence="2">Dzin_1.0</strain>
    </source>
</reference>
<comment type="caution">
    <text evidence="2">The sequence shown here is derived from an EMBL/GenBank/DDBJ whole genome shotgun (WGS) entry which is preliminary data.</text>
</comment>
<gene>
    <name evidence="2" type="ORF">J5N97_005690</name>
</gene>
<evidence type="ECO:0000313" key="2">
    <source>
        <dbReference type="EMBL" id="KAJ0987334.1"/>
    </source>
</evidence>
<organism evidence="2 3">
    <name type="scientific">Dioscorea zingiberensis</name>
    <dbReference type="NCBI Taxonomy" id="325984"/>
    <lineage>
        <taxon>Eukaryota</taxon>
        <taxon>Viridiplantae</taxon>
        <taxon>Streptophyta</taxon>
        <taxon>Embryophyta</taxon>
        <taxon>Tracheophyta</taxon>
        <taxon>Spermatophyta</taxon>
        <taxon>Magnoliopsida</taxon>
        <taxon>Liliopsida</taxon>
        <taxon>Dioscoreales</taxon>
        <taxon>Dioscoreaceae</taxon>
        <taxon>Dioscorea</taxon>
    </lineage>
</organism>
<accession>A0A9D5HSI8</accession>
<feature type="region of interest" description="Disordered" evidence="1">
    <location>
        <begin position="197"/>
        <end position="258"/>
    </location>
</feature>